<reference evidence="1" key="1">
    <citation type="submission" date="2021-08" db="EMBL/GenBank/DDBJ databases">
        <title>The first chromosome-level gecko genome reveals the dynamic sex chromosomes of Neotropical dwarf geckos (Sphaerodactylidae: Sphaerodactylus).</title>
        <authorList>
            <person name="Pinto B.J."/>
            <person name="Keating S.E."/>
            <person name="Gamble T."/>
        </authorList>
    </citation>
    <scope>NUCLEOTIDE SEQUENCE</scope>
    <source>
        <strain evidence="1">TG3544</strain>
    </source>
</reference>
<protein>
    <submittedName>
        <fullName evidence="1">Uncharacterized protein</fullName>
    </submittedName>
</protein>
<name>A0ACB8EPK9_9SAUR</name>
<organism evidence="1 2">
    <name type="scientific">Sphaerodactylus townsendi</name>
    <dbReference type="NCBI Taxonomy" id="933632"/>
    <lineage>
        <taxon>Eukaryota</taxon>
        <taxon>Metazoa</taxon>
        <taxon>Chordata</taxon>
        <taxon>Craniata</taxon>
        <taxon>Vertebrata</taxon>
        <taxon>Euteleostomi</taxon>
        <taxon>Lepidosauria</taxon>
        <taxon>Squamata</taxon>
        <taxon>Bifurcata</taxon>
        <taxon>Gekkota</taxon>
        <taxon>Sphaerodactylidae</taxon>
        <taxon>Sphaerodactylus</taxon>
    </lineage>
</organism>
<evidence type="ECO:0000313" key="2">
    <source>
        <dbReference type="Proteomes" id="UP000827872"/>
    </source>
</evidence>
<evidence type="ECO:0000313" key="1">
    <source>
        <dbReference type="EMBL" id="KAH7994434.1"/>
    </source>
</evidence>
<dbReference type="EMBL" id="CM037620">
    <property type="protein sequence ID" value="KAH7994434.1"/>
    <property type="molecule type" value="Genomic_DNA"/>
</dbReference>
<proteinExistence type="predicted"/>
<accession>A0ACB8EPK9</accession>
<gene>
    <name evidence="1" type="ORF">K3G42_006164</name>
</gene>
<sequence length="230" mass="25021">MELKDVEIQDGGMMATSGTHEQDNGLSVPSASVQNQRMDVTAAETVSKKPDKLKRPKPKPQTDGGARGGARAKKARLQTPDAGVFDVMYLAACKVMYPIATEKHEVELRIQKEQAKLAAINRQIVKSMKNIVEICKQVHAYSDSIANVIQVRESLPSGFKGNGGGWPECDVAAEEEEEEEEEGSKGEGDPECDIAAEEEEAEEEGSKGEGDPTATWLKKGNDCIFHYLSI</sequence>
<comment type="caution">
    <text evidence="1">The sequence shown here is derived from an EMBL/GenBank/DDBJ whole genome shotgun (WGS) entry which is preliminary data.</text>
</comment>
<keyword evidence="2" id="KW-1185">Reference proteome</keyword>
<dbReference type="Proteomes" id="UP000827872">
    <property type="component" value="Linkage Group LG07"/>
</dbReference>